<feature type="transmembrane region" description="Helical" evidence="9">
    <location>
        <begin position="530"/>
        <end position="553"/>
    </location>
</feature>
<name>A0A915NZP8_9BILA</name>
<dbReference type="EC" id="2.4.1.16" evidence="2"/>
<keyword evidence="3" id="KW-0808">Transferase</keyword>
<evidence type="ECO:0000313" key="11">
    <source>
        <dbReference type="Proteomes" id="UP000887560"/>
    </source>
</evidence>
<dbReference type="GO" id="GO:0004100">
    <property type="term" value="F:chitin synthase activity"/>
    <property type="evidence" value="ECO:0007669"/>
    <property type="project" value="UniProtKB-EC"/>
</dbReference>
<dbReference type="InterPro" id="IPR023398">
    <property type="entry name" value="TIF_eIF4e-like"/>
</dbReference>
<feature type="coiled-coil region" evidence="7">
    <location>
        <begin position="1073"/>
        <end position="1127"/>
    </location>
</feature>
<dbReference type="Pfam" id="PF23000">
    <property type="entry name" value="ChitinSynthase_IV_N"/>
    <property type="match status" value="1"/>
</dbReference>
<feature type="transmembrane region" description="Helical" evidence="9">
    <location>
        <begin position="965"/>
        <end position="983"/>
    </location>
</feature>
<dbReference type="InterPro" id="IPR011989">
    <property type="entry name" value="ARM-like"/>
</dbReference>
<evidence type="ECO:0000256" key="6">
    <source>
        <dbReference type="ARBA" id="ARBA00023136"/>
    </source>
</evidence>
<evidence type="ECO:0000256" key="8">
    <source>
        <dbReference type="SAM" id="MobiDB-lite"/>
    </source>
</evidence>
<evidence type="ECO:0000256" key="2">
    <source>
        <dbReference type="ARBA" id="ARBA00012543"/>
    </source>
</evidence>
<dbReference type="GO" id="GO:0071944">
    <property type="term" value="C:cell periphery"/>
    <property type="evidence" value="ECO:0007669"/>
    <property type="project" value="TreeGrafter"/>
</dbReference>
<sequence length="1771" mass="204355">MNKSGSDDSEFETSSSSGQLSSPNEELHFLSPRWSFWLHIADRNRSWSDCMEQQCIIGSIEDFIALKYRILPPSQLPLVEICYYVFKEGIKPMWEDPHNQGGGSIEIVFGRQYQYTRLDKLWFELLELIFAGQFDEHNNKICGLTFAMRFRGYTISLWISDVSTVYAYFPILGVLELFGLLMLFYRDHHQWDAFRTHPRIKRTPQKSHAYYIRWLQWLKLIIFVISHCSSLVAVLVSKSVIILLSTNIGLNYIMADTKFYGHCKSPSTDQDFDRLSSICAALWLIQTIPDVCAFVQDLFKIRLTTKADRSLIGMFILLESFRATGLSLAVLNIFPLLDVSRCIMFTCAFHCFYYIKNALQNFHRSFDLNRSIRWRFACITASLPSAFLFAFLFSAGYLWALFDGHPKFKFGVLLTISFTLCSLGFWESWVDTKQKEGLFQELYEIKYGMRKLNPETRMVASFLRFLCTSSVLYFSLRHHNIPVGTLILMLFKSKEGVFGDQAKIFIFAFISLALNFYLRICFRFLAAMRLNLFTCIHPVFLSTPLLLMNFYGLCHVLPICRINVILKYFDLNLFCIKGVNPTGSVKDYYITWIWLFSYVIWSLKFTNGKKYDKTDEIIESMTPMMSGLDICQSLVVFRYSIAKKDVDYDSDEDVEPEESPLRIINGHMDRIITLYVCATMWHETKNEMTQMLRSILKSENAETDLFTRVLVNTPYGGRIVMALSGGALLFVHLKDKRLIRHKKRWSQVMYMYYLLGHRIVDSHLSVEDRQLQADNTYILAIDGDSKFEPCAVLRLINLMNLKSDVGCACGRIHPIGTGVMVWYQKFEYAIAHWFQKAAEHVFGCGYRIEYAAASDAETYAPEGFDEFFNQRRRWTPSSIANTLDLLADYKLASKNNASISRLYILYQMIVIAFSLLGPAIIFTMLVYAQVAAFAVDSTRVLVYNAIPVCAFICCCFALDSSIQLVFAKIASVVYAFIMLAVLIATTNQIVLETVFSPTSMFVLGMVIIFSFASCIHPKEFSNIIFGAIFFLMIPSTYVFLSLYSLINLNVINWGTREAVAKATGQTTYKENIAERVLRRVANLNDENSFLTRLLIRYRGSEESSARIRTLERKIERTERLLLTIKDSNTSMDCTPDNRRFGRPMDMVDVVLREVNETELPIRSGYEAVAVRRLQTLQRHSVISDPCKRSLWMDCEYLQCCDRGKLRAGEETFWDELIDRYLKPIASTAQDQAQIAAGLVSLRNRIAFSIILMNGLLVLAVFLLQRHKDVLSVKFIPYEGFKWTKMNETTGKFEDTTEALKVDPLGIGIIFFLMGILISTFTFNSYKEVLDEARQMIDTVHYDRAHGADGYTRHGLGHQMTHRNHGHDLLHVVPTWSRDDDWQGSTVWLVVLWWPVSTASFHDAQHGAHGQRMMGAWGEFLVMDPGGTMVAMIFNENGGYALQRKWWPCSSTSRSMFLLILSDFHVASLIGFPQALLQIIKDEHLDCAVRQAAVIYMKNILYEHWSVDKDKVGSQWEFSEQDKLFIKQHIIQTIIIAPEPIKIHLCTMIQNIMRHDFPDKWPSFTLELYPLVSSDKSEELNGALLILHRLCKIFEYRQKERTPLVEFMAKILPIIRERFSTLIENHSSSSCLLQKQILKIFYSFVQFSLNTQILSINEFSQWLKLFIDIILKPTPAECELVPEDERDGTIWWKCKKWAMKIVQRVFERYGNKGNVDKAYLSFAEEYSRSYLLPIVESLMANVLNDYINGKYISEHVLYLVLVHLSDACCSKM</sequence>
<keyword evidence="11" id="KW-1185">Reference proteome</keyword>
<dbReference type="InterPro" id="IPR029044">
    <property type="entry name" value="Nucleotide-diphossugar_trans"/>
</dbReference>
<dbReference type="GO" id="GO:0006031">
    <property type="term" value="P:chitin biosynthetic process"/>
    <property type="evidence" value="ECO:0007669"/>
    <property type="project" value="TreeGrafter"/>
</dbReference>
<dbReference type="InterPro" id="IPR016024">
    <property type="entry name" value="ARM-type_fold"/>
</dbReference>
<dbReference type="Gene3D" id="1.25.10.10">
    <property type="entry name" value="Leucine-rich Repeat Variant"/>
    <property type="match status" value="1"/>
</dbReference>
<accession>A0A915NZP8</accession>
<dbReference type="GO" id="GO:0031267">
    <property type="term" value="F:small GTPase binding"/>
    <property type="evidence" value="ECO:0007669"/>
    <property type="project" value="InterPro"/>
</dbReference>
<protein>
    <recommendedName>
        <fullName evidence="2">chitin synthase</fullName>
        <ecNumber evidence="2">2.4.1.16</ecNumber>
    </recommendedName>
</protein>
<dbReference type="InterPro" id="IPR001494">
    <property type="entry name" value="Importin-beta_N"/>
</dbReference>
<dbReference type="InterPro" id="IPR004835">
    <property type="entry name" value="Chitin_synth"/>
</dbReference>
<dbReference type="GO" id="GO:0006886">
    <property type="term" value="P:intracellular protein transport"/>
    <property type="evidence" value="ECO:0007669"/>
    <property type="project" value="InterPro"/>
</dbReference>
<evidence type="ECO:0000313" key="12">
    <source>
        <dbReference type="WBParaSite" id="scf7180000422922.g9844"/>
    </source>
</evidence>
<feature type="transmembrane region" description="Helical" evidence="9">
    <location>
        <begin position="903"/>
        <end position="928"/>
    </location>
</feature>
<dbReference type="Pfam" id="PF03810">
    <property type="entry name" value="IBN_N"/>
    <property type="match status" value="1"/>
</dbReference>
<keyword evidence="7" id="KW-0175">Coiled coil</keyword>
<organism evidence="11 12">
    <name type="scientific">Meloidogyne floridensis</name>
    <dbReference type="NCBI Taxonomy" id="298350"/>
    <lineage>
        <taxon>Eukaryota</taxon>
        <taxon>Metazoa</taxon>
        <taxon>Ecdysozoa</taxon>
        <taxon>Nematoda</taxon>
        <taxon>Chromadorea</taxon>
        <taxon>Rhabditida</taxon>
        <taxon>Tylenchina</taxon>
        <taxon>Tylenchomorpha</taxon>
        <taxon>Tylenchoidea</taxon>
        <taxon>Meloidogynidae</taxon>
        <taxon>Meloidogyninae</taxon>
        <taxon>Meloidogyne</taxon>
    </lineage>
</organism>
<dbReference type="SUPFAM" id="SSF48371">
    <property type="entry name" value="ARM repeat"/>
    <property type="match status" value="1"/>
</dbReference>
<feature type="transmembrane region" description="Helical" evidence="9">
    <location>
        <begin position="496"/>
        <end position="518"/>
    </location>
</feature>
<evidence type="ECO:0000256" key="3">
    <source>
        <dbReference type="ARBA" id="ARBA00022676"/>
    </source>
</evidence>
<keyword evidence="4 9" id="KW-0812">Transmembrane</keyword>
<feature type="transmembrane region" description="Helical" evidence="9">
    <location>
        <begin position="1023"/>
        <end position="1046"/>
    </location>
</feature>
<comment type="subcellular location">
    <subcellularLocation>
        <location evidence="1">Membrane</location>
        <topology evidence="1">Multi-pass membrane protein</topology>
    </subcellularLocation>
</comment>
<evidence type="ECO:0000256" key="9">
    <source>
        <dbReference type="SAM" id="Phobius"/>
    </source>
</evidence>
<dbReference type="Proteomes" id="UP000887560">
    <property type="component" value="Unplaced"/>
</dbReference>
<feature type="transmembrane region" description="Helical" evidence="9">
    <location>
        <begin position="165"/>
        <end position="185"/>
    </location>
</feature>
<evidence type="ECO:0000256" key="1">
    <source>
        <dbReference type="ARBA" id="ARBA00004141"/>
    </source>
</evidence>
<reference evidence="12" key="1">
    <citation type="submission" date="2022-11" db="UniProtKB">
        <authorList>
            <consortium name="WormBaseParasite"/>
        </authorList>
    </citation>
    <scope>IDENTIFICATION</scope>
</reference>
<evidence type="ECO:0000256" key="4">
    <source>
        <dbReference type="ARBA" id="ARBA00022692"/>
    </source>
</evidence>
<feature type="transmembrane region" description="Helical" evidence="9">
    <location>
        <begin position="1304"/>
        <end position="1325"/>
    </location>
</feature>
<dbReference type="PANTHER" id="PTHR22914">
    <property type="entry name" value="CHITIN SYNTHASE"/>
    <property type="match status" value="1"/>
</dbReference>
<evidence type="ECO:0000256" key="7">
    <source>
        <dbReference type="SAM" id="Coils"/>
    </source>
</evidence>
<evidence type="ECO:0000256" key="5">
    <source>
        <dbReference type="ARBA" id="ARBA00022989"/>
    </source>
</evidence>
<dbReference type="Pfam" id="PF01652">
    <property type="entry name" value="IF4E"/>
    <property type="match status" value="1"/>
</dbReference>
<feature type="transmembrane region" description="Helical" evidence="9">
    <location>
        <begin position="989"/>
        <end position="1011"/>
    </location>
</feature>
<dbReference type="WBParaSite" id="scf7180000422922.g9844">
    <property type="protein sequence ID" value="scf7180000422922.g9844"/>
    <property type="gene ID" value="scf7180000422922.g9844"/>
</dbReference>
<feature type="transmembrane region" description="Helical" evidence="9">
    <location>
        <begin position="940"/>
        <end position="958"/>
    </location>
</feature>
<dbReference type="InterPro" id="IPR055120">
    <property type="entry name" value="Chs-1/2_IV_N"/>
</dbReference>
<feature type="region of interest" description="Disordered" evidence="8">
    <location>
        <begin position="1"/>
        <end position="24"/>
    </location>
</feature>
<feature type="transmembrane region" description="Helical" evidence="9">
    <location>
        <begin position="336"/>
        <end position="355"/>
    </location>
</feature>
<dbReference type="GO" id="GO:0016020">
    <property type="term" value="C:membrane"/>
    <property type="evidence" value="ECO:0007669"/>
    <property type="project" value="UniProtKB-SubCell"/>
</dbReference>
<dbReference type="InterPro" id="IPR001040">
    <property type="entry name" value="TIF_eIF_4E"/>
</dbReference>
<keyword evidence="5 9" id="KW-1133">Transmembrane helix</keyword>
<dbReference type="SUPFAM" id="SSF53448">
    <property type="entry name" value="Nucleotide-diphospho-sugar transferases"/>
    <property type="match status" value="1"/>
</dbReference>
<feature type="compositionally biased region" description="Low complexity" evidence="8">
    <location>
        <begin position="12"/>
        <end position="22"/>
    </location>
</feature>
<dbReference type="SUPFAM" id="SSF55418">
    <property type="entry name" value="eIF4e-like"/>
    <property type="match status" value="1"/>
</dbReference>
<dbReference type="PROSITE" id="PS50166">
    <property type="entry name" value="IMPORTIN_B_NT"/>
    <property type="match status" value="1"/>
</dbReference>
<dbReference type="Gene3D" id="3.30.760.10">
    <property type="entry name" value="RNA Cap, Translation Initiation Factor Eif4e"/>
    <property type="match status" value="1"/>
</dbReference>
<dbReference type="GO" id="GO:0003723">
    <property type="term" value="F:RNA binding"/>
    <property type="evidence" value="ECO:0007669"/>
    <property type="project" value="InterPro"/>
</dbReference>
<feature type="transmembrane region" description="Helical" evidence="9">
    <location>
        <begin position="376"/>
        <end position="402"/>
    </location>
</feature>
<dbReference type="GO" id="GO:0003743">
    <property type="term" value="F:translation initiation factor activity"/>
    <property type="evidence" value="ECO:0007669"/>
    <property type="project" value="InterPro"/>
</dbReference>
<dbReference type="PANTHER" id="PTHR22914:SF12">
    <property type="entry name" value="CHITIN SYNTHASE CHS-1"/>
    <property type="match status" value="1"/>
</dbReference>
<keyword evidence="3" id="KW-0328">Glycosyltransferase</keyword>
<feature type="transmembrane region" description="Helical" evidence="9">
    <location>
        <begin position="1245"/>
        <end position="1263"/>
    </location>
</feature>
<proteinExistence type="predicted"/>
<keyword evidence="6 9" id="KW-0472">Membrane</keyword>
<evidence type="ECO:0000259" key="10">
    <source>
        <dbReference type="PROSITE" id="PS50166"/>
    </source>
</evidence>
<feature type="transmembrane region" description="Helical" evidence="9">
    <location>
        <begin position="220"/>
        <end position="244"/>
    </location>
</feature>
<feature type="domain" description="Importin N-terminal" evidence="10">
    <location>
        <begin position="1460"/>
        <end position="1535"/>
    </location>
</feature>
<feature type="transmembrane region" description="Helical" evidence="9">
    <location>
        <begin position="408"/>
        <end position="426"/>
    </location>
</feature>
<feature type="transmembrane region" description="Helical" evidence="9">
    <location>
        <begin position="458"/>
        <end position="476"/>
    </location>
</feature>